<feature type="region of interest" description="Disordered" evidence="1">
    <location>
        <begin position="236"/>
        <end position="268"/>
    </location>
</feature>
<dbReference type="InterPro" id="IPR011993">
    <property type="entry name" value="PH-like_dom_sf"/>
</dbReference>
<dbReference type="CDD" id="cd10571">
    <property type="entry name" value="PH_beta_spectrin"/>
    <property type="match status" value="1"/>
</dbReference>
<dbReference type="FunFam" id="2.30.29.30:FF:000024">
    <property type="entry name" value="Spectrin beta chain"/>
    <property type="match status" value="1"/>
</dbReference>
<protein>
    <submittedName>
        <fullName evidence="3">Spectrin beta chain</fullName>
    </submittedName>
</protein>
<dbReference type="SMART" id="SM00233">
    <property type="entry name" value="PH"/>
    <property type="match status" value="1"/>
</dbReference>
<dbReference type="InterPro" id="IPR001849">
    <property type="entry name" value="PH_domain"/>
</dbReference>
<dbReference type="Pfam" id="PF15410">
    <property type="entry name" value="PH_9"/>
    <property type="match status" value="1"/>
</dbReference>
<feature type="compositionally biased region" description="Basic and acidic residues" evidence="1">
    <location>
        <begin position="67"/>
        <end position="89"/>
    </location>
</feature>
<organism evidence="3">
    <name type="scientific">Schizaphis graminum</name>
    <name type="common">Green bug aphid</name>
    <dbReference type="NCBI Taxonomy" id="13262"/>
    <lineage>
        <taxon>Eukaryota</taxon>
        <taxon>Metazoa</taxon>
        <taxon>Ecdysozoa</taxon>
        <taxon>Arthropoda</taxon>
        <taxon>Hexapoda</taxon>
        <taxon>Insecta</taxon>
        <taxon>Pterygota</taxon>
        <taxon>Neoptera</taxon>
        <taxon>Paraneoptera</taxon>
        <taxon>Hemiptera</taxon>
        <taxon>Sternorrhyncha</taxon>
        <taxon>Aphidomorpha</taxon>
        <taxon>Aphidoidea</taxon>
        <taxon>Aphididae</taxon>
        <taxon>Aphidini</taxon>
        <taxon>Schizaphis</taxon>
    </lineage>
</organism>
<dbReference type="PRINTS" id="PR00683">
    <property type="entry name" value="SPECTRINPH"/>
</dbReference>
<dbReference type="Gene3D" id="1.20.58.60">
    <property type="match status" value="1"/>
</dbReference>
<dbReference type="InterPro" id="IPR001605">
    <property type="entry name" value="PH_dom-spectrin-type"/>
</dbReference>
<dbReference type="GO" id="GO:0005543">
    <property type="term" value="F:phospholipid binding"/>
    <property type="evidence" value="ECO:0007669"/>
    <property type="project" value="InterPro"/>
</dbReference>
<sequence length="268" mass="29951">MTIDQVENLIKKHEAFEKSAIAQEERFCALERLTTFELKEIQRRKEEEERKRQEELAKQAAQAEAEAAEKAAAEEASEADGKLAKDGEGRPASIRKPPPTNLALTSPIEKPTADQSATEADGEILEGILNRKHEWESTTKKASNRSWDKVFVCVQGSNLAFYKDAKTAKTSPETYFKGEAPIDLHGGTADVATDYTKKKFVLRAKLASGAEFLFQARNEAEMRQWVSTLKNVCEQDAAGTQSRSQTLPAVGDKRDEPKRRSFFTLKKV</sequence>
<proteinExistence type="predicted"/>
<feature type="domain" description="PH" evidence="2">
    <location>
        <begin position="122"/>
        <end position="234"/>
    </location>
</feature>
<evidence type="ECO:0000259" key="2">
    <source>
        <dbReference type="PROSITE" id="PS50003"/>
    </source>
</evidence>
<dbReference type="SUPFAM" id="SSF50729">
    <property type="entry name" value="PH domain-like"/>
    <property type="match status" value="1"/>
</dbReference>
<dbReference type="PANTHER" id="PTHR37283">
    <property type="entry name" value="PH DOMAIN-CONTAINING PROTEIN YHR131C"/>
    <property type="match status" value="1"/>
</dbReference>
<dbReference type="Gene3D" id="2.30.29.30">
    <property type="entry name" value="Pleckstrin-homology domain (PH domain)/Phosphotyrosine-binding domain (PTB)"/>
    <property type="match status" value="1"/>
</dbReference>
<evidence type="ECO:0000313" key="3">
    <source>
        <dbReference type="EMBL" id="MBY28716.1"/>
    </source>
</evidence>
<dbReference type="EMBL" id="GGMR01016097">
    <property type="protein sequence ID" value="MBY28716.1"/>
    <property type="molecule type" value="Transcribed_RNA"/>
</dbReference>
<dbReference type="AlphaFoldDB" id="A0A2S2PIK0"/>
<dbReference type="PROSITE" id="PS50003">
    <property type="entry name" value="PH_DOMAIN"/>
    <property type="match status" value="1"/>
</dbReference>
<feature type="region of interest" description="Disordered" evidence="1">
    <location>
        <begin position="43"/>
        <end position="120"/>
    </location>
</feature>
<dbReference type="InterPro" id="IPR041681">
    <property type="entry name" value="PH_9"/>
</dbReference>
<gene>
    <name evidence="3" type="ORF">g.28749</name>
</gene>
<accession>A0A2S2PIK0</accession>
<reference evidence="3" key="1">
    <citation type="submission" date="2018-04" db="EMBL/GenBank/DDBJ databases">
        <title>Transcriptome of Schizaphis graminum biotype I.</title>
        <authorList>
            <person name="Scully E.D."/>
            <person name="Geib S.M."/>
            <person name="Palmer N.A."/>
            <person name="Koch K."/>
            <person name="Bradshaw J."/>
            <person name="Heng-Moss T."/>
            <person name="Sarath G."/>
        </authorList>
    </citation>
    <scope>NUCLEOTIDE SEQUENCE</scope>
</reference>
<dbReference type="PANTHER" id="PTHR37283:SF1">
    <property type="entry name" value="PH DOMAIN-CONTAINING PROTEIN YHR131C"/>
    <property type="match status" value="1"/>
</dbReference>
<evidence type="ECO:0000256" key="1">
    <source>
        <dbReference type="SAM" id="MobiDB-lite"/>
    </source>
</evidence>
<name>A0A2S2PIK0_SCHGA</name>
<feature type="compositionally biased region" description="Basic and acidic residues" evidence="1">
    <location>
        <begin position="43"/>
        <end position="57"/>
    </location>
</feature>
<feature type="compositionally biased region" description="Polar residues" evidence="1">
    <location>
        <begin position="238"/>
        <end position="247"/>
    </location>
</feature>